<protein>
    <submittedName>
        <fullName evidence="4">Uncharacterized protein</fullName>
    </submittedName>
</protein>
<dbReference type="Proteomes" id="UP000663860">
    <property type="component" value="Unassembled WGS sequence"/>
</dbReference>
<evidence type="ECO:0000313" key="3">
    <source>
        <dbReference type="EMBL" id="CAF1306267.1"/>
    </source>
</evidence>
<evidence type="ECO:0000313" key="5">
    <source>
        <dbReference type="Proteomes" id="UP000663891"/>
    </source>
</evidence>
<dbReference type="EMBL" id="CAJNOE010000673">
    <property type="protein sequence ID" value="CAF1306267.1"/>
    <property type="molecule type" value="Genomic_DNA"/>
</dbReference>
<evidence type="ECO:0000256" key="1">
    <source>
        <dbReference type="SAM" id="MobiDB-lite"/>
    </source>
</evidence>
<feature type="signal peptide" evidence="2">
    <location>
        <begin position="1"/>
        <end position="24"/>
    </location>
</feature>
<sequence length="166" mass="18911">MMVEAHHHHHHLRLFLLFLPSSFCSLAYMKNKKASSLLSSTSLTASAAQHCRCYSYLSSPPYSVLIFSAADILFRLIEAFVGQVEEVQKNCFRKIMSTRQSNQENSSIFDSNRSRRQQPTPSNIPSNQQQEPLNSSPSHSDQASKACCFCWCCCCSCSWYVNYKFC</sequence>
<gene>
    <name evidence="3" type="ORF">IZO911_LOCUS34347</name>
    <name evidence="4" type="ORF">VCS650_LOCUS33394</name>
</gene>
<dbReference type="EMBL" id="CAJNON010000647">
    <property type="protein sequence ID" value="CAF1344137.1"/>
    <property type="molecule type" value="Genomic_DNA"/>
</dbReference>
<accession>A0A815GX71</accession>
<feature type="region of interest" description="Disordered" evidence="1">
    <location>
        <begin position="102"/>
        <end position="137"/>
    </location>
</feature>
<evidence type="ECO:0000313" key="4">
    <source>
        <dbReference type="EMBL" id="CAF1344137.1"/>
    </source>
</evidence>
<evidence type="ECO:0000256" key="2">
    <source>
        <dbReference type="SAM" id="SignalP"/>
    </source>
</evidence>
<comment type="caution">
    <text evidence="4">The sequence shown here is derived from an EMBL/GenBank/DDBJ whole genome shotgun (WGS) entry which is preliminary data.</text>
</comment>
<name>A0A815GX71_9BILA</name>
<organism evidence="4 5">
    <name type="scientific">Adineta steineri</name>
    <dbReference type="NCBI Taxonomy" id="433720"/>
    <lineage>
        <taxon>Eukaryota</taxon>
        <taxon>Metazoa</taxon>
        <taxon>Spiralia</taxon>
        <taxon>Gnathifera</taxon>
        <taxon>Rotifera</taxon>
        <taxon>Eurotatoria</taxon>
        <taxon>Bdelloidea</taxon>
        <taxon>Adinetida</taxon>
        <taxon>Adinetidae</taxon>
        <taxon>Adineta</taxon>
    </lineage>
</organism>
<dbReference type="Proteomes" id="UP000663891">
    <property type="component" value="Unassembled WGS sequence"/>
</dbReference>
<feature type="chain" id="PRO_5035686826" evidence="2">
    <location>
        <begin position="25"/>
        <end position="166"/>
    </location>
</feature>
<proteinExistence type="predicted"/>
<keyword evidence="2" id="KW-0732">Signal</keyword>
<dbReference type="OrthoDB" id="10045823at2759"/>
<reference evidence="4" key="1">
    <citation type="submission" date="2021-02" db="EMBL/GenBank/DDBJ databases">
        <authorList>
            <person name="Nowell W R."/>
        </authorList>
    </citation>
    <scope>NUCLEOTIDE SEQUENCE</scope>
</reference>
<dbReference type="AlphaFoldDB" id="A0A815GX71"/>